<proteinExistence type="predicted"/>
<dbReference type="Gene3D" id="3.30.420.10">
    <property type="entry name" value="Ribonuclease H-like superfamily/Ribonuclease H"/>
    <property type="match status" value="1"/>
</dbReference>
<feature type="domain" description="Reverse transcriptase zinc-binding" evidence="2">
    <location>
        <begin position="15"/>
        <end position="102"/>
    </location>
</feature>
<dbReference type="AlphaFoldDB" id="A0A2N9FEV6"/>
<protein>
    <recommendedName>
        <fullName evidence="4">Reverse transcriptase zinc-binding domain-containing protein</fullName>
    </recommendedName>
</protein>
<dbReference type="InterPro" id="IPR026960">
    <property type="entry name" value="RVT-Znf"/>
</dbReference>
<gene>
    <name evidence="3" type="ORF">FSB_LOCUS13517</name>
</gene>
<organism evidence="3">
    <name type="scientific">Fagus sylvatica</name>
    <name type="common">Beechnut</name>
    <dbReference type="NCBI Taxonomy" id="28930"/>
    <lineage>
        <taxon>Eukaryota</taxon>
        <taxon>Viridiplantae</taxon>
        <taxon>Streptophyta</taxon>
        <taxon>Embryophyta</taxon>
        <taxon>Tracheophyta</taxon>
        <taxon>Spermatophyta</taxon>
        <taxon>Magnoliopsida</taxon>
        <taxon>eudicotyledons</taxon>
        <taxon>Gunneridae</taxon>
        <taxon>Pentapetalae</taxon>
        <taxon>rosids</taxon>
        <taxon>fabids</taxon>
        <taxon>Fagales</taxon>
        <taxon>Fagaceae</taxon>
        <taxon>Fagus</taxon>
    </lineage>
</organism>
<evidence type="ECO:0000259" key="2">
    <source>
        <dbReference type="Pfam" id="PF13966"/>
    </source>
</evidence>
<name>A0A2N9FEV6_FAGSY</name>
<dbReference type="PANTHER" id="PTHR47074">
    <property type="entry name" value="BNAC02G40300D PROTEIN"/>
    <property type="match status" value="1"/>
</dbReference>
<sequence length="253" mass="28633">MHKNRDTIQTAKGNFKVKSAYRTSQEGRQPFTQDLCWKKLWRLKIHERVKMFLWRLGNNVLPLKSNLARRIGITDMNCPLCKDVSKNERHLFFDCPLARAIWFDVSWSMRSDAIQVANSQEILNWVLDPPFSGLDACIKSHYSLNLVSSDPKGDRPRDTAGWRPPPSGVIKLNVDATISQSRTTLAAVARNENGEILKIWAKADCIEDPGVAETKAILFALQMALEEDYHQVIMEGDAKVVIDTLQKPSAQGD</sequence>
<reference evidence="3" key="1">
    <citation type="submission" date="2018-02" db="EMBL/GenBank/DDBJ databases">
        <authorList>
            <person name="Cohen D.B."/>
            <person name="Kent A.D."/>
        </authorList>
    </citation>
    <scope>NUCLEOTIDE SEQUENCE</scope>
</reference>
<dbReference type="EMBL" id="OIVN01000791">
    <property type="protein sequence ID" value="SPC85635.1"/>
    <property type="molecule type" value="Genomic_DNA"/>
</dbReference>
<feature type="domain" description="RNase H type-1" evidence="1">
    <location>
        <begin position="173"/>
        <end position="249"/>
    </location>
</feature>
<dbReference type="InterPro" id="IPR012337">
    <property type="entry name" value="RNaseH-like_sf"/>
</dbReference>
<evidence type="ECO:0000313" key="3">
    <source>
        <dbReference type="EMBL" id="SPC85635.1"/>
    </source>
</evidence>
<dbReference type="CDD" id="cd06222">
    <property type="entry name" value="RNase_H_like"/>
    <property type="match status" value="1"/>
</dbReference>
<evidence type="ECO:0008006" key="4">
    <source>
        <dbReference type="Google" id="ProtNLM"/>
    </source>
</evidence>
<dbReference type="InterPro" id="IPR036397">
    <property type="entry name" value="RNaseH_sf"/>
</dbReference>
<dbReference type="SUPFAM" id="SSF53098">
    <property type="entry name" value="Ribonuclease H-like"/>
    <property type="match status" value="1"/>
</dbReference>
<dbReference type="GO" id="GO:0003676">
    <property type="term" value="F:nucleic acid binding"/>
    <property type="evidence" value="ECO:0007669"/>
    <property type="project" value="InterPro"/>
</dbReference>
<dbReference type="InterPro" id="IPR044730">
    <property type="entry name" value="RNase_H-like_dom_plant"/>
</dbReference>
<accession>A0A2N9FEV6</accession>
<evidence type="ECO:0000259" key="1">
    <source>
        <dbReference type="Pfam" id="PF13456"/>
    </source>
</evidence>
<dbReference type="Pfam" id="PF13456">
    <property type="entry name" value="RVT_3"/>
    <property type="match status" value="1"/>
</dbReference>
<dbReference type="InterPro" id="IPR052929">
    <property type="entry name" value="RNase_H-like_EbsB-rel"/>
</dbReference>
<dbReference type="PANTHER" id="PTHR47074:SF11">
    <property type="entry name" value="REVERSE TRANSCRIPTASE-LIKE PROTEIN"/>
    <property type="match status" value="1"/>
</dbReference>
<dbReference type="GO" id="GO:0004523">
    <property type="term" value="F:RNA-DNA hybrid ribonuclease activity"/>
    <property type="evidence" value="ECO:0007669"/>
    <property type="project" value="InterPro"/>
</dbReference>
<dbReference type="InterPro" id="IPR002156">
    <property type="entry name" value="RNaseH_domain"/>
</dbReference>
<dbReference type="Pfam" id="PF13966">
    <property type="entry name" value="zf-RVT"/>
    <property type="match status" value="1"/>
</dbReference>